<dbReference type="InterPro" id="IPR036318">
    <property type="entry name" value="FAD-bd_PCMH-like_sf"/>
</dbReference>
<protein>
    <submittedName>
        <fullName evidence="7">FAD/FMN-containing dehydrogenase</fullName>
    </submittedName>
</protein>
<dbReference type="InterPro" id="IPR016164">
    <property type="entry name" value="FAD-linked_Oxase-like_C"/>
</dbReference>
<dbReference type="PROSITE" id="PS51387">
    <property type="entry name" value="FAD_PCMH"/>
    <property type="match status" value="1"/>
</dbReference>
<evidence type="ECO:0000313" key="8">
    <source>
        <dbReference type="Proteomes" id="UP000192940"/>
    </source>
</evidence>
<proteinExistence type="inferred from homology"/>
<name>A0A1X7HL61_9BACL</name>
<comment type="cofactor">
    <cofactor evidence="1">
        <name>FAD</name>
        <dbReference type="ChEBI" id="CHEBI:57692"/>
    </cofactor>
</comment>
<sequence>MFEQLKANVNGRLIVPGEEGYNERRKVWNTSVDKHPAAILVCKAVSDVVAAVKFAKEKGFTVSIRGGGHHVAGTAVCDHGIMIDLSDMRKVTVDTKRHIAIVEAGATLGEVDAETQKFGLATPTGTVTETGIAGLALCGGIGYLRGKYGLTSDNIVSAHIVTAEGEAIQVSEQEHPDLYWAIRGGGGNFGVVTSFEFQLYPIGPEVLAIDVMYDYKDAKQVLHNAQAFLRTAPDEVSFNMMTVQMPAAPGVPESLHNKRVIIIAGLYSGDKADGEKAVQPLRELAQPISDNTGIVRYTELQSRFDQVAPKDVPVYGSSLFVKELNDETIDALLGKLEQLPRPSVLVQFWECHGRMNRVSPDATAFAVRDASFLLLFDIDFPMEEAKQCKEWIDSVYEAMLPYSLRSTSYLNTVQADRQITKDTYGDNYEKLATLKQKYDPTNLFRHNHNIEPQV</sequence>
<evidence type="ECO:0000256" key="4">
    <source>
        <dbReference type="ARBA" id="ARBA00022827"/>
    </source>
</evidence>
<evidence type="ECO:0000256" key="2">
    <source>
        <dbReference type="ARBA" id="ARBA00005466"/>
    </source>
</evidence>
<reference evidence="7 8" key="1">
    <citation type="submission" date="2017-04" db="EMBL/GenBank/DDBJ databases">
        <authorList>
            <person name="Afonso C.L."/>
            <person name="Miller P.J."/>
            <person name="Scott M.A."/>
            <person name="Spackman E."/>
            <person name="Goraichik I."/>
            <person name="Dimitrov K.M."/>
            <person name="Suarez D.L."/>
            <person name="Swayne D.E."/>
        </authorList>
    </citation>
    <scope>NUCLEOTIDE SEQUENCE [LARGE SCALE GENOMIC DNA]</scope>
    <source>
        <strain evidence="7 8">N3/975</strain>
    </source>
</reference>
<dbReference type="PANTHER" id="PTHR42973">
    <property type="entry name" value="BINDING OXIDOREDUCTASE, PUTATIVE (AFU_ORTHOLOGUE AFUA_1G17690)-RELATED"/>
    <property type="match status" value="1"/>
</dbReference>
<dbReference type="GO" id="GO:0071949">
    <property type="term" value="F:FAD binding"/>
    <property type="evidence" value="ECO:0007669"/>
    <property type="project" value="InterPro"/>
</dbReference>
<dbReference type="Gene3D" id="3.40.462.20">
    <property type="match status" value="1"/>
</dbReference>
<dbReference type="InterPro" id="IPR006094">
    <property type="entry name" value="Oxid_FAD_bind_N"/>
</dbReference>
<dbReference type="InterPro" id="IPR012951">
    <property type="entry name" value="BBE"/>
</dbReference>
<keyword evidence="3" id="KW-0285">Flavoprotein</keyword>
<dbReference type="Gene3D" id="3.30.43.10">
    <property type="entry name" value="Uridine Diphospho-n-acetylenolpyruvylglucosamine Reductase, domain 2"/>
    <property type="match status" value="1"/>
</dbReference>
<feature type="domain" description="FAD-binding PCMH-type" evidence="6">
    <location>
        <begin position="32"/>
        <end position="202"/>
    </location>
</feature>
<dbReference type="Gene3D" id="3.30.465.10">
    <property type="match status" value="1"/>
</dbReference>
<dbReference type="InterPro" id="IPR050416">
    <property type="entry name" value="FAD-linked_Oxidoreductase"/>
</dbReference>
<dbReference type="EMBL" id="LT840184">
    <property type="protein sequence ID" value="SMF87811.1"/>
    <property type="molecule type" value="Genomic_DNA"/>
</dbReference>
<keyword evidence="8" id="KW-1185">Reference proteome</keyword>
<dbReference type="InterPro" id="IPR016169">
    <property type="entry name" value="FAD-bd_PCMH_sub2"/>
</dbReference>
<organism evidence="7 8">
    <name type="scientific">Paenibacillus uliginis N3/975</name>
    <dbReference type="NCBI Taxonomy" id="1313296"/>
    <lineage>
        <taxon>Bacteria</taxon>
        <taxon>Bacillati</taxon>
        <taxon>Bacillota</taxon>
        <taxon>Bacilli</taxon>
        <taxon>Bacillales</taxon>
        <taxon>Paenibacillaceae</taxon>
        <taxon>Paenibacillus</taxon>
    </lineage>
</organism>
<dbReference type="InterPro" id="IPR016167">
    <property type="entry name" value="FAD-bd_PCMH_sub1"/>
</dbReference>
<dbReference type="SUPFAM" id="SSF55103">
    <property type="entry name" value="FAD-linked oxidases, C-terminal domain"/>
    <property type="match status" value="1"/>
</dbReference>
<dbReference type="PROSITE" id="PS00862">
    <property type="entry name" value="OX2_COVAL_FAD"/>
    <property type="match status" value="1"/>
</dbReference>
<evidence type="ECO:0000313" key="7">
    <source>
        <dbReference type="EMBL" id="SMF87811.1"/>
    </source>
</evidence>
<dbReference type="PANTHER" id="PTHR42973:SF39">
    <property type="entry name" value="FAD-BINDING PCMH-TYPE DOMAIN-CONTAINING PROTEIN"/>
    <property type="match status" value="1"/>
</dbReference>
<evidence type="ECO:0000256" key="5">
    <source>
        <dbReference type="ARBA" id="ARBA00023002"/>
    </source>
</evidence>
<keyword evidence="5" id="KW-0560">Oxidoreductase</keyword>
<dbReference type="RefSeq" id="WP_208914738.1">
    <property type="nucleotide sequence ID" value="NZ_LT840184.1"/>
</dbReference>
<dbReference type="Pfam" id="PF08031">
    <property type="entry name" value="BBE"/>
    <property type="match status" value="1"/>
</dbReference>
<dbReference type="STRING" id="1313296.SAMN05661091_3939"/>
<keyword evidence="4" id="KW-0274">FAD</keyword>
<dbReference type="SUPFAM" id="SSF56176">
    <property type="entry name" value="FAD-binding/transporter-associated domain-like"/>
    <property type="match status" value="1"/>
</dbReference>
<evidence type="ECO:0000256" key="3">
    <source>
        <dbReference type="ARBA" id="ARBA00022630"/>
    </source>
</evidence>
<dbReference type="Pfam" id="PF01565">
    <property type="entry name" value="FAD_binding_4"/>
    <property type="match status" value="1"/>
</dbReference>
<dbReference type="Proteomes" id="UP000192940">
    <property type="component" value="Chromosome I"/>
</dbReference>
<dbReference type="InterPro" id="IPR006093">
    <property type="entry name" value="Oxy_OxRdtase_FAD_BS"/>
</dbReference>
<gene>
    <name evidence="7" type="ORF">SAMN05661091_3939</name>
</gene>
<dbReference type="GO" id="GO:0016491">
    <property type="term" value="F:oxidoreductase activity"/>
    <property type="evidence" value="ECO:0007669"/>
    <property type="project" value="UniProtKB-KW"/>
</dbReference>
<dbReference type="InterPro" id="IPR016166">
    <property type="entry name" value="FAD-bd_PCMH"/>
</dbReference>
<evidence type="ECO:0000259" key="6">
    <source>
        <dbReference type="PROSITE" id="PS51387"/>
    </source>
</evidence>
<accession>A0A1X7HL61</accession>
<dbReference type="AlphaFoldDB" id="A0A1X7HL61"/>
<evidence type="ECO:0000256" key="1">
    <source>
        <dbReference type="ARBA" id="ARBA00001974"/>
    </source>
</evidence>
<comment type="similarity">
    <text evidence="2">Belongs to the oxygen-dependent FAD-linked oxidoreductase family.</text>
</comment>